<dbReference type="EMBL" id="QKWP01000297">
    <property type="protein sequence ID" value="RIB22695.1"/>
    <property type="molecule type" value="Genomic_DNA"/>
</dbReference>
<feature type="region of interest" description="Disordered" evidence="1">
    <location>
        <begin position="215"/>
        <end position="247"/>
    </location>
</feature>
<dbReference type="Proteomes" id="UP000266673">
    <property type="component" value="Unassembled WGS sequence"/>
</dbReference>
<evidence type="ECO:0000313" key="3">
    <source>
        <dbReference type="Proteomes" id="UP000266673"/>
    </source>
</evidence>
<protein>
    <submittedName>
        <fullName evidence="2">Uncharacterized protein</fullName>
    </submittedName>
</protein>
<proteinExistence type="predicted"/>
<feature type="compositionally biased region" description="Basic residues" evidence="1">
    <location>
        <begin position="218"/>
        <end position="234"/>
    </location>
</feature>
<comment type="caution">
    <text evidence="2">The sequence shown here is derived from an EMBL/GenBank/DDBJ whole genome shotgun (WGS) entry which is preliminary data.</text>
</comment>
<accession>A0A397VJM8</accession>
<name>A0A397VJM8_9GLOM</name>
<dbReference type="AlphaFoldDB" id="A0A397VJM8"/>
<evidence type="ECO:0000313" key="2">
    <source>
        <dbReference type="EMBL" id="RIB22695.1"/>
    </source>
</evidence>
<gene>
    <name evidence="2" type="ORF">C2G38_2173315</name>
</gene>
<reference evidence="2 3" key="1">
    <citation type="submission" date="2018-06" db="EMBL/GenBank/DDBJ databases">
        <title>Comparative genomics reveals the genomic features of Rhizophagus irregularis, R. cerebriforme, R. diaphanum and Gigaspora rosea, and their symbiotic lifestyle signature.</title>
        <authorList>
            <person name="Morin E."/>
            <person name="San Clemente H."/>
            <person name="Chen E.C.H."/>
            <person name="De La Providencia I."/>
            <person name="Hainaut M."/>
            <person name="Kuo A."/>
            <person name="Kohler A."/>
            <person name="Murat C."/>
            <person name="Tang N."/>
            <person name="Roy S."/>
            <person name="Loubradou J."/>
            <person name="Henrissat B."/>
            <person name="Grigoriev I.V."/>
            <person name="Corradi N."/>
            <person name="Roux C."/>
            <person name="Martin F.M."/>
        </authorList>
    </citation>
    <scope>NUCLEOTIDE SEQUENCE [LARGE SCALE GENOMIC DNA]</scope>
    <source>
        <strain evidence="2 3">DAOM 194757</strain>
    </source>
</reference>
<dbReference type="OrthoDB" id="2437308at2759"/>
<organism evidence="2 3">
    <name type="scientific">Gigaspora rosea</name>
    <dbReference type="NCBI Taxonomy" id="44941"/>
    <lineage>
        <taxon>Eukaryota</taxon>
        <taxon>Fungi</taxon>
        <taxon>Fungi incertae sedis</taxon>
        <taxon>Mucoromycota</taxon>
        <taxon>Glomeromycotina</taxon>
        <taxon>Glomeromycetes</taxon>
        <taxon>Diversisporales</taxon>
        <taxon>Gigasporaceae</taxon>
        <taxon>Gigaspora</taxon>
    </lineage>
</organism>
<sequence>MSAVDKAVYDRKIKKTTTSVTEEEDLNAIWRTCCSNKENEELSQTVVKDSGDMVNTMSRSGLQEDMTLNREEKAEQAMPAEGKNRFIYISDVNWLETGFKLEFKNVMIIDSPTADLATPSMEVDKEVKVEDQTASVAETFALSSEEIKVEINPISIEVDISQKSAIEDPLASFYTKDSSTKEYKEEKAECKIEQGACALQVKRKYMVEEVEEESATKMAKKSKTTHSTNKTHPRVSKENQQPTRMDKAKTTNELVLTTDKNLETLVLNKELSWGKKVEQEIEALKNAMNILSNTQNKFTKTCLPLTLLNSTTTTQTSLTDENIKPGNSQMTANEIVSKTPITQDRKWTSFFPHLRRGQLIYSTFFPRNSIKMKNDFALIIDISNILTLFNEIMISLFDAIKYNINAANQHLTKGKYMHLEVTFIDSEKQKFYAANGLTILNRTYFGYIPIDERKSFLPVKWRNIPLGNKNEISDALLKAFKGVGPIAAIKPLLIEGIPYLMDQWIVIFETTNDPNLEQNIPGLLT</sequence>
<evidence type="ECO:0000256" key="1">
    <source>
        <dbReference type="SAM" id="MobiDB-lite"/>
    </source>
</evidence>
<keyword evidence="3" id="KW-1185">Reference proteome</keyword>